<gene>
    <name evidence="1" type="ORF">ACFOZ4_24365</name>
</gene>
<dbReference type="SUPFAM" id="SSF55811">
    <property type="entry name" value="Nudix"/>
    <property type="match status" value="1"/>
</dbReference>
<protein>
    <recommendedName>
        <fullName evidence="3">NUDIX hydrolase</fullName>
    </recommendedName>
</protein>
<comment type="caution">
    <text evidence="1">The sequence shown here is derived from an EMBL/GenBank/DDBJ whole genome shotgun (WGS) entry which is preliminary data.</text>
</comment>
<dbReference type="Gene3D" id="3.90.79.10">
    <property type="entry name" value="Nucleoside Triphosphate Pyrophosphohydrolase"/>
    <property type="match status" value="1"/>
</dbReference>
<organism evidence="1 2">
    <name type="scientific">Hamadaea flava</name>
    <dbReference type="NCBI Taxonomy" id="1742688"/>
    <lineage>
        <taxon>Bacteria</taxon>
        <taxon>Bacillati</taxon>
        <taxon>Actinomycetota</taxon>
        <taxon>Actinomycetes</taxon>
        <taxon>Micromonosporales</taxon>
        <taxon>Micromonosporaceae</taxon>
        <taxon>Hamadaea</taxon>
    </lineage>
</organism>
<keyword evidence="2" id="KW-1185">Reference proteome</keyword>
<dbReference type="EMBL" id="JBHSAY010000013">
    <property type="protein sequence ID" value="MFC4133758.1"/>
    <property type="molecule type" value="Genomic_DNA"/>
</dbReference>
<dbReference type="InterPro" id="IPR015797">
    <property type="entry name" value="NUDIX_hydrolase-like_dom_sf"/>
</dbReference>
<dbReference type="Proteomes" id="UP001595816">
    <property type="component" value="Unassembled WGS sequence"/>
</dbReference>
<sequence>MTARIALVALVDFHGRILVHLHDDQASDRPNRWSLPHARVEAGESPASAGVRVAGQVAHVPVDGELELFWSGFAPGYPVLTVAFCGRTLATPEDVAQVVEISPAGELPEPTRVHKVFLPGDEILSGRAFTLASGYVLARFVDSPQYQRLAPGAALPPYLPGLA</sequence>
<proteinExistence type="predicted"/>
<name>A0ABV8LTT8_9ACTN</name>
<evidence type="ECO:0000313" key="1">
    <source>
        <dbReference type="EMBL" id="MFC4133758.1"/>
    </source>
</evidence>
<evidence type="ECO:0008006" key="3">
    <source>
        <dbReference type="Google" id="ProtNLM"/>
    </source>
</evidence>
<accession>A0ABV8LTT8</accession>
<dbReference type="RefSeq" id="WP_253750403.1">
    <property type="nucleotide sequence ID" value="NZ_JAMZDZ010000001.1"/>
</dbReference>
<reference evidence="2" key="1">
    <citation type="journal article" date="2019" name="Int. J. Syst. Evol. Microbiol.">
        <title>The Global Catalogue of Microorganisms (GCM) 10K type strain sequencing project: providing services to taxonomists for standard genome sequencing and annotation.</title>
        <authorList>
            <consortium name="The Broad Institute Genomics Platform"/>
            <consortium name="The Broad Institute Genome Sequencing Center for Infectious Disease"/>
            <person name="Wu L."/>
            <person name="Ma J."/>
        </authorList>
    </citation>
    <scope>NUCLEOTIDE SEQUENCE [LARGE SCALE GENOMIC DNA]</scope>
    <source>
        <strain evidence="2">CGMCC 4.7289</strain>
    </source>
</reference>
<evidence type="ECO:0000313" key="2">
    <source>
        <dbReference type="Proteomes" id="UP001595816"/>
    </source>
</evidence>